<reference evidence="6" key="1">
    <citation type="submission" date="2013-05" db="EMBL/GenBank/DDBJ databases">
        <title>Genome assembly of Cystobacter fuscus DSM 2262.</title>
        <authorList>
            <person name="Sharma G."/>
            <person name="Khatri I."/>
            <person name="Kaur C."/>
            <person name="Mayilraj S."/>
            <person name="Subramanian S."/>
        </authorList>
    </citation>
    <scope>NUCLEOTIDE SEQUENCE [LARGE SCALE GENOMIC DNA]</scope>
    <source>
        <strain evidence="6">DSM 2262</strain>
    </source>
</reference>
<dbReference type="InterPro" id="IPR009057">
    <property type="entry name" value="Homeodomain-like_sf"/>
</dbReference>
<evidence type="ECO:0000259" key="5">
    <source>
        <dbReference type="Pfam" id="PF00440"/>
    </source>
</evidence>
<sequence>MSSRTGLSPSGGHDEYRRQQPGPGARVSSGKSDRGSETRELLLVTAERLFAEHGVEVVSNRQVSEAAGQSNNFAVGYHFGSKEELVVAIVRRHSESIERRRIDMLAQVTGSPDLRDWVSCLVRPTTEHLASLGSPSWYARFITQVTTHPSYRKLLVDEAYASRSLQQGLEGMFRLIPRLPEDVKQERNDMGRLMVVHLCAERERALQEGTVLPHSTWESTAAGLVDALVGLWLAPVTARR</sequence>
<proteinExistence type="predicted"/>
<name>S9PLE7_CYSF2</name>
<protein>
    <submittedName>
        <fullName evidence="6">Transcriptional regulator, TetR family</fullName>
    </submittedName>
</protein>
<dbReference type="AlphaFoldDB" id="S9PLE7"/>
<feature type="domain" description="HTH tetR-type" evidence="5">
    <location>
        <begin position="42"/>
        <end position="89"/>
    </location>
</feature>
<dbReference type="InterPro" id="IPR050109">
    <property type="entry name" value="HTH-type_TetR-like_transc_reg"/>
</dbReference>
<dbReference type="Gene3D" id="1.10.357.10">
    <property type="entry name" value="Tetracycline Repressor, domain 2"/>
    <property type="match status" value="1"/>
</dbReference>
<dbReference type="InterPro" id="IPR001647">
    <property type="entry name" value="HTH_TetR"/>
</dbReference>
<evidence type="ECO:0000256" key="4">
    <source>
        <dbReference type="SAM" id="MobiDB-lite"/>
    </source>
</evidence>
<keyword evidence="1" id="KW-0805">Transcription regulation</keyword>
<dbReference type="Proteomes" id="UP000011682">
    <property type="component" value="Unassembled WGS sequence"/>
</dbReference>
<evidence type="ECO:0000256" key="3">
    <source>
        <dbReference type="ARBA" id="ARBA00023163"/>
    </source>
</evidence>
<dbReference type="SUPFAM" id="SSF46689">
    <property type="entry name" value="Homeodomain-like"/>
    <property type="match status" value="1"/>
</dbReference>
<feature type="region of interest" description="Disordered" evidence="4">
    <location>
        <begin position="1"/>
        <end position="37"/>
    </location>
</feature>
<dbReference type="PANTHER" id="PTHR30055:SF234">
    <property type="entry name" value="HTH-TYPE TRANSCRIPTIONAL REGULATOR BETI"/>
    <property type="match status" value="1"/>
</dbReference>
<evidence type="ECO:0000256" key="2">
    <source>
        <dbReference type="ARBA" id="ARBA00023125"/>
    </source>
</evidence>
<dbReference type="GO" id="GO:0000976">
    <property type="term" value="F:transcription cis-regulatory region binding"/>
    <property type="evidence" value="ECO:0007669"/>
    <property type="project" value="TreeGrafter"/>
</dbReference>
<gene>
    <name evidence="6" type="ORF">D187_005708</name>
</gene>
<keyword evidence="2" id="KW-0238">DNA-binding</keyword>
<dbReference type="EMBL" id="ANAH02000005">
    <property type="protein sequence ID" value="EPX63302.1"/>
    <property type="molecule type" value="Genomic_DNA"/>
</dbReference>
<dbReference type="eggNOG" id="COG1309">
    <property type="taxonomic scope" value="Bacteria"/>
</dbReference>
<dbReference type="Pfam" id="PF00440">
    <property type="entry name" value="TetR_N"/>
    <property type="match status" value="1"/>
</dbReference>
<comment type="caution">
    <text evidence="6">The sequence shown here is derived from an EMBL/GenBank/DDBJ whole genome shotgun (WGS) entry which is preliminary data.</text>
</comment>
<evidence type="ECO:0000256" key="1">
    <source>
        <dbReference type="ARBA" id="ARBA00023015"/>
    </source>
</evidence>
<dbReference type="PANTHER" id="PTHR30055">
    <property type="entry name" value="HTH-TYPE TRANSCRIPTIONAL REGULATOR RUTR"/>
    <property type="match status" value="1"/>
</dbReference>
<dbReference type="GO" id="GO:0003700">
    <property type="term" value="F:DNA-binding transcription factor activity"/>
    <property type="evidence" value="ECO:0007669"/>
    <property type="project" value="TreeGrafter"/>
</dbReference>
<accession>S9PLE7</accession>
<keyword evidence="7" id="KW-1185">Reference proteome</keyword>
<evidence type="ECO:0000313" key="7">
    <source>
        <dbReference type="Proteomes" id="UP000011682"/>
    </source>
</evidence>
<organism evidence="6 7">
    <name type="scientific">Cystobacter fuscus (strain ATCC 25194 / DSM 2262 / NBRC 100088 / M29)</name>
    <dbReference type="NCBI Taxonomy" id="1242864"/>
    <lineage>
        <taxon>Bacteria</taxon>
        <taxon>Pseudomonadati</taxon>
        <taxon>Myxococcota</taxon>
        <taxon>Myxococcia</taxon>
        <taxon>Myxococcales</taxon>
        <taxon>Cystobacterineae</taxon>
        <taxon>Archangiaceae</taxon>
        <taxon>Cystobacter</taxon>
    </lineage>
</organism>
<keyword evidence="3" id="KW-0804">Transcription</keyword>
<evidence type="ECO:0000313" key="6">
    <source>
        <dbReference type="EMBL" id="EPX63302.1"/>
    </source>
</evidence>